<keyword evidence="2" id="KW-1185">Reference proteome</keyword>
<evidence type="ECO:0000313" key="3">
    <source>
        <dbReference type="WBParaSite" id="Hba_10471"/>
    </source>
</evidence>
<dbReference type="WBParaSite" id="Hba_10471">
    <property type="protein sequence ID" value="Hba_10471"/>
    <property type="gene ID" value="Hba_10471"/>
</dbReference>
<sequence length="38" mass="4396">MFQLILIITNSSIYLLSIHFGSLFFTVHKITNDNIDIL</sequence>
<evidence type="ECO:0000313" key="2">
    <source>
        <dbReference type="Proteomes" id="UP000095283"/>
    </source>
</evidence>
<proteinExistence type="predicted"/>
<dbReference type="Proteomes" id="UP000095283">
    <property type="component" value="Unplaced"/>
</dbReference>
<keyword evidence="1" id="KW-0472">Membrane</keyword>
<name>A0A1I7WZ46_HETBA</name>
<keyword evidence="1" id="KW-1133">Transmembrane helix</keyword>
<evidence type="ECO:0000256" key="1">
    <source>
        <dbReference type="SAM" id="Phobius"/>
    </source>
</evidence>
<dbReference type="AlphaFoldDB" id="A0A1I7WZ46"/>
<keyword evidence="1" id="KW-0812">Transmembrane</keyword>
<protein>
    <submittedName>
        <fullName evidence="3">7TM_GPCR_Srx domain-containing protein</fullName>
    </submittedName>
</protein>
<organism evidence="2 3">
    <name type="scientific">Heterorhabditis bacteriophora</name>
    <name type="common">Entomopathogenic nematode worm</name>
    <dbReference type="NCBI Taxonomy" id="37862"/>
    <lineage>
        <taxon>Eukaryota</taxon>
        <taxon>Metazoa</taxon>
        <taxon>Ecdysozoa</taxon>
        <taxon>Nematoda</taxon>
        <taxon>Chromadorea</taxon>
        <taxon>Rhabditida</taxon>
        <taxon>Rhabditina</taxon>
        <taxon>Rhabditomorpha</taxon>
        <taxon>Strongyloidea</taxon>
        <taxon>Heterorhabditidae</taxon>
        <taxon>Heterorhabditis</taxon>
    </lineage>
</organism>
<reference evidence="3" key="1">
    <citation type="submission" date="2016-11" db="UniProtKB">
        <authorList>
            <consortium name="WormBaseParasite"/>
        </authorList>
    </citation>
    <scope>IDENTIFICATION</scope>
</reference>
<feature type="transmembrane region" description="Helical" evidence="1">
    <location>
        <begin position="6"/>
        <end position="27"/>
    </location>
</feature>
<accession>A0A1I7WZ46</accession>